<name>A0A9D9DR01_9BACT</name>
<dbReference type="InterPro" id="IPR041657">
    <property type="entry name" value="HTH_17"/>
</dbReference>
<evidence type="ECO:0000259" key="1">
    <source>
        <dbReference type="Pfam" id="PF12728"/>
    </source>
</evidence>
<feature type="domain" description="Helix-turn-helix" evidence="1">
    <location>
        <begin position="6"/>
        <end position="57"/>
    </location>
</feature>
<evidence type="ECO:0000313" key="2">
    <source>
        <dbReference type="EMBL" id="MBO8431188.1"/>
    </source>
</evidence>
<dbReference type="AlphaFoldDB" id="A0A9D9DR01"/>
<dbReference type="Pfam" id="PF12728">
    <property type="entry name" value="HTH_17"/>
    <property type="match status" value="1"/>
</dbReference>
<proteinExistence type="predicted"/>
<organism evidence="2 3">
    <name type="scientific">Candidatus Scatousia excrementipullorum</name>
    <dbReference type="NCBI Taxonomy" id="2840936"/>
    <lineage>
        <taxon>Bacteria</taxon>
        <taxon>Candidatus Scatousia</taxon>
    </lineage>
</organism>
<sequence>MGLQTMTVKEFADFVGVKKSTVYKWKCLKKMPDNLYRKVGNRKLVFLKNEVDIWLTNGAELVTKK</sequence>
<protein>
    <submittedName>
        <fullName evidence="2">Helix-turn-helix domain-containing protein</fullName>
    </submittedName>
</protein>
<gene>
    <name evidence="2" type="ORF">IAC76_07340</name>
</gene>
<dbReference type="EMBL" id="JADIND010000161">
    <property type="protein sequence ID" value="MBO8431188.1"/>
    <property type="molecule type" value="Genomic_DNA"/>
</dbReference>
<reference evidence="2" key="1">
    <citation type="submission" date="2020-10" db="EMBL/GenBank/DDBJ databases">
        <authorList>
            <person name="Gilroy R."/>
        </authorList>
    </citation>
    <scope>NUCLEOTIDE SEQUENCE</scope>
    <source>
        <strain evidence="2">10192</strain>
    </source>
</reference>
<accession>A0A9D9DR01</accession>
<evidence type="ECO:0000313" key="3">
    <source>
        <dbReference type="Proteomes" id="UP000823632"/>
    </source>
</evidence>
<reference evidence="2" key="2">
    <citation type="journal article" date="2021" name="PeerJ">
        <title>Extensive microbial diversity within the chicken gut microbiome revealed by metagenomics and culture.</title>
        <authorList>
            <person name="Gilroy R."/>
            <person name="Ravi A."/>
            <person name="Getino M."/>
            <person name="Pursley I."/>
            <person name="Horton D.L."/>
            <person name="Alikhan N.F."/>
            <person name="Baker D."/>
            <person name="Gharbi K."/>
            <person name="Hall N."/>
            <person name="Watson M."/>
            <person name="Adriaenssens E.M."/>
            <person name="Foster-Nyarko E."/>
            <person name="Jarju S."/>
            <person name="Secka A."/>
            <person name="Antonio M."/>
            <person name="Oren A."/>
            <person name="Chaudhuri R.R."/>
            <person name="La Ragione R."/>
            <person name="Hildebrand F."/>
            <person name="Pallen M.J."/>
        </authorList>
    </citation>
    <scope>NUCLEOTIDE SEQUENCE</scope>
    <source>
        <strain evidence="2">10192</strain>
    </source>
</reference>
<comment type="caution">
    <text evidence="2">The sequence shown here is derived from an EMBL/GenBank/DDBJ whole genome shotgun (WGS) entry which is preliminary data.</text>
</comment>
<dbReference type="Proteomes" id="UP000823632">
    <property type="component" value="Unassembled WGS sequence"/>
</dbReference>